<gene>
    <name evidence="1" type="ORF">J2804_006389</name>
</gene>
<sequence length="35" mass="3762">MNRTTLLAHLDDSAHAAARLGLCARAGMKRAFHGQ</sequence>
<organism evidence="1 2">
    <name type="scientific">Paraburkholderia terricola</name>
    <dbReference type="NCBI Taxonomy" id="169427"/>
    <lineage>
        <taxon>Bacteria</taxon>
        <taxon>Pseudomonadati</taxon>
        <taxon>Pseudomonadota</taxon>
        <taxon>Betaproteobacteria</taxon>
        <taxon>Burkholderiales</taxon>
        <taxon>Burkholderiaceae</taxon>
        <taxon>Paraburkholderia</taxon>
    </lineage>
</organism>
<protein>
    <submittedName>
        <fullName evidence="1">Uncharacterized protein</fullName>
    </submittedName>
</protein>
<accession>A0ABU1M1S4</accession>
<dbReference type="Proteomes" id="UP001264340">
    <property type="component" value="Unassembled WGS sequence"/>
</dbReference>
<proteinExistence type="predicted"/>
<comment type="caution">
    <text evidence="1">The sequence shown here is derived from an EMBL/GenBank/DDBJ whole genome shotgun (WGS) entry which is preliminary data.</text>
</comment>
<dbReference type="EMBL" id="JAVDRP010000028">
    <property type="protein sequence ID" value="MDR6412953.1"/>
    <property type="molecule type" value="Genomic_DNA"/>
</dbReference>
<keyword evidence="2" id="KW-1185">Reference proteome</keyword>
<name>A0ABU1M1S4_9BURK</name>
<reference evidence="1 2" key="1">
    <citation type="submission" date="2023-07" db="EMBL/GenBank/DDBJ databases">
        <title>Sorghum-associated microbial communities from plants grown in Nebraska, USA.</title>
        <authorList>
            <person name="Schachtman D."/>
        </authorList>
    </citation>
    <scope>NUCLEOTIDE SEQUENCE [LARGE SCALE GENOMIC DNA]</scope>
    <source>
        <strain evidence="1 2">DS1316</strain>
    </source>
</reference>
<evidence type="ECO:0000313" key="2">
    <source>
        <dbReference type="Proteomes" id="UP001264340"/>
    </source>
</evidence>
<evidence type="ECO:0000313" key="1">
    <source>
        <dbReference type="EMBL" id="MDR6412953.1"/>
    </source>
</evidence>